<dbReference type="PRINTS" id="PR00195">
    <property type="entry name" value="DYNAMIN"/>
</dbReference>
<dbReference type="GO" id="GO:0008017">
    <property type="term" value="F:microtubule binding"/>
    <property type="evidence" value="ECO:0007669"/>
    <property type="project" value="TreeGrafter"/>
</dbReference>
<dbReference type="EMBL" id="CVMT01000001">
    <property type="protein sequence ID" value="CRG83177.1"/>
    <property type="molecule type" value="Genomic_DNA"/>
</dbReference>
<dbReference type="OMA" id="LPGNYNS"/>
<keyword evidence="6" id="KW-1185">Reference proteome</keyword>
<dbReference type="PROSITE" id="PS51388">
    <property type="entry name" value="GED"/>
    <property type="match status" value="1"/>
</dbReference>
<keyword evidence="2" id="KW-0342">GTP-binding</keyword>
<dbReference type="STRING" id="28573.A0A0U1LJI1"/>
<keyword evidence="1" id="KW-0547">Nucleotide-binding</keyword>
<dbReference type="PANTHER" id="PTHR11566:SF21">
    <property type="entry name" value="DYNAMIN RELATED PROTEIN 1, ISOFORM A"/>
    <property type="match status" value="1"/>
</dbReference>
<dbReference type="GO" id="GO:0000266">
    <property type="term" value="P:mitochondrial fission"/>
    <property type="evidence" value="ECO:0007669"/>
    <property type="project" value="TreeGrafter"/>
</dbReference>
<dbReference type="GO" id="GO:0005739">
    <property type="term" value="C:mitochondrion"/>
    <property type="evidence" value="ECO:0007669"/>
    <property type="project" value="TreeGrafter"/>
</dbReference>
<dbReference type="GO" id="GO:0016020">
    <property type="term" value="C:membrane"/>
    <property type="evidence" value="ECO:0007669"/>
    <property type="project" value="TreeGrafter"/>
</dbReference>
<dbReference type="Pfam" id="PF01031">
    <property type="entry name" value="Dynamin_M"/>
    <property type="match status" value="1"/>
</dbReference>
<dbReference type="PANTHER" id="PTHR11566">
    <property type="entry name" value="DYNAMIN"/>
    <property type="match status" value="1"/>
</dbReference>
<dbReference type="InterPro" id="IPR001401">
    <property type="entry name" value="Dynamin_GTPase"/>
</dbReference>
<dbReference type="InterPro" id="IPR022812">
    <property type="entry name" value="Dynamin"/>
</dbReference>
<dbReference type="FunFam" id="3.40.50.300:FF:001425">
    <property type="entry name" value="Dynamin GTPase, putative"/>
    <property type="match status" value="1"/>
</dbReference>
<dbReference type="OrthoDB" id="415706at2759"/>
<feature type="domain" description="Dynamin-type G" evidence="4">
    <location>
        <begin position="46"/>
        <end position="336"/>
    </location>
</feature>
<accession>A0A0U1LJI1</accession>
<dbReference type="Proteomes" id="UP000054383">
    <property type="component" value="Unassembled WGS sequence"/>
</dbReference>
<proteinExistence type="predicted"/>
<protein>
    <recommendedName>
        <fullName evidence="7">Interferon-induced GTP-binding protein Mx</fullName>
    </recommendedName>
</protein>
<sequence length="710" mass="80671">METTTEVDWTILDWERVGDGIHLQTSRTSERLNQIDRVRANGVGDHVALPQIVVSGDQSAGKSSVLEGISGIPFPRQDGLCTRFATEIILRHDPSEQRATAMIIPHGFHTAEEKTRLSAFRKEIRDFTELPGIIEAAAKLMGVRGHGAETDAPAFSADVLRLELVGKTGLHLTIVDLPGLISVAEVEEDVRLVENLVDSYLENPRTIILAVVPASSDIDTQRIIQRARHYDKAGHRTVGIITKPDLINAGTESRVARLANNSDATKLRLGFFLVKNPSPAELETCLTLSDRKTAELAFFSAGAWKKQKIDRSRIGIDNLRQFLQELLDSHIERELPTVREDIRRLLSETNHELVDLGMERSSSTQIRVYLTRIASDFHNLVKAGVDGAYAGRDAAFFHIKNDEMYVRLRAAVHKENEEFAAYMRQRSEKRKIVSEEQLETIEAEEGQLLLTDDGMMSWVRKIYHETRGRELPGNHNYSLLTELFHAQSERWGSISRRHVDTVVSLVSRFIDSALAFVVKDPDVRKNLMEGIKLTLQIHTNEAYEELEKLLLDEARHPITYNHYYTDNIQKARLDRSKNELKTSMNDAIHKDWNDKFHVSNSEVEIKKLLTSLQDRIIVDMTERACMEARTDLAAYYKVAMKLFVDNVCRQVIERHILSKLASVFDPTTISAYTDEDMVRLAAESRQIRDRRVEVLRLQDALEQSLRDLGV</sequence>
<feature type="domain" description="GED" evidence="3">
    <location>
        <begin position="625"/>
        <end position="710"/>
    </location>
</feature>
<evidence type="ECO:0000259" key="4">
    <source>
        <dbReference type="PROSITE" id="PS51718"/>
    </source>
</evidence>
<dbReference type="InterPro" id="IPR027417">
    <property type="entry name" value="P-loop_NTPase"/>
</dbReference>
<dbReference type="AlphaFoldDB" id="A0A0U1LJI1"/>
<dbReference type="GO" id="GO:0005525">
    <property type="term" value="F:GTP binding"/>
    <property type="evidence" value="ECO:0007669"/>
    <property type="project" value="InterPro"/>
</dbReference>
<dbReference type="GO" id="GO:0006897">
    <property type="term" value="P:endocytosis"/>
    <property type="evidence" value="ECO:0007669"/>
    <property type="project" value="TreeGrafter"/>
</dbReference>
<dbReference type="Pfam" id="PF00350">
    <property type="entry name" value="Dynamin_N"/>
    <property type="match status" value="1"/>
</dbReference>
<dbReference type="InterPro" id="IPR030381">
    <property type="entry name" value="G_DYNAMIN_dom"/>
</dbReference>
<dbReference type="InterPro" id="IPR045063">
    <property type="entry name" value="Dynamin_N"/>
</dbReference>
<dbReference type="GO" id="GO:0048312">
    <property type="term" value="P:intracellular distribution of mitochondria"/>
    <property type="evidence" value="ECO:0007669"/>
    <property type="project" value="TreeGrafter"/>
</dbReference>
<dbReference type="GO" id="GO:0005874">
    <property type="term" value="C:microtubule"/>
    <property type="evidence" value="ECO:0007669"/>
    <property type="project" value="TreeGrafter"/>
</dbReference>
<dbReference type="CDD" id="cd08771">
    <property type="entry name" value="DLP_1"/>
    <property type="match status" value="1"/>
</dbReference>
<evidence type="ECO:0000256" key="2">
    <source>
        <dbReference type="ARBA" id="ARBA00023134"/>
    </source>
</evidence>
<dbReference type="GO" id="GO:0003924">
    <property type="term" value="F:GTPase activity"/>
    <property type="evidence" value="ECO:0007669"/>
    <property type="project" value="InterPro"/>
</dbReference>
<name>A0A0U1LJI1_TALIS</name>
<dbReference type="GO" id="GO:0016559">
    <property type="term" value="P:peroxisome fission"/>
    <property type="evidence" value="ECO:0007669"/>
    <property type="project" value="TreeGrafter"/>
</dbReference>
<dbReference type="InterPro" id="IPR020850">
    <property type="entry name" value="GED_dom"/>
</dbReference>
<gene>
    <name evidence="5" type="ORF">PISL3812_00526</name>
</gene>
<dbReference type="Gene3D" id="3.40.50.300">
    <property type="entry name" value="P-loop containing nucleotide triphosphate hydrolases"/>
    <property type="match status" value="1"/>
</dbReference>
<dbReference type="PROSITE" id="PS51718">
    <property type="entry name" value="G_DYNAMIN_2"/>
    <property type="match status" value="1"/>
</dbReference>
<evidence type="ECO:0000313" key="5">
    <source>
        <dbReference type="EMBL" id="CRG83177.1"/>
    </source>
</evidence>
<dbReference type="Gene3D" id="1.20.120.1240">
    <property type="entry name" value="Dynamin, middle domain"/>
    <property type="match status" value="1"/>
</dbReference>
<dbReference type="InterPro" id="IPR000375">
    <property type="entry name" value="Dynamin_stalk"/>
</dbReference>
<dbReference type="SUPFAM" id="SSF52540">
    <property type="entry name" value="P-loop containing nucleoside triphosphate hydrolases"/>
    <property type="match status" value="1"/>
</dbReference>
<evidence type="ECO:0008006" key="7">
    <source>
        <dbReference type="Google" id="ProtNLM"/>
    </source>
</evidence>
<dbReference type="SMART" id="SM00053">
    <property type="entry name" value="DYNc"/>
    <property type="match status" value="1"/>
</dbReference>
<organism evidence="5 6">
    <name type="scientific">Talaromyces islandicus</name>
    <name type="common">Penicillium islandicum</name>
    <dbReference type="NCBI Taxonomy" id="28573"/>
    <lineage>
        <taxon>Eukaryota</taxon>
        <taxon>Fungi</taxon>
        <taxon>Dikarya</taxon>
        <taxon>Ascomycota</taxon>
        <taxon>Pezizomycotina</taxon>
        <taxon>Eurotiomycetes</taxon>
        <taxon>Eurotiomycetidae</taxon>
        <taxon>Eurotiales</taxon>
        <taxon>Trichocomaceae</taxon>
        <taxon>Talaromyces</taxon>
        <taxon>Talaromyces sect. Islandici</taxon>
    </lineage>
</organism>
<evidence type="ECO:0000259" key="3">
    <source>
        <dbReference type="PROSITE" id="PS51388"/>
    </source>
</evidence>
<evidence type="ECO:0000256" key="1">
    <source>
        <dbReference type="ARBA" id="ARBA00022741"/>
    </source>
</evidence>
<evidence type="ECO:0000313" key="6">
    <source>
        <dbReference type="Proteomes" id="UP000054383"/>
    </source>
</evidence>
<reference evidence="5 6" key="1">
    <citation type="submission" date="2015-04" db="EMBL/GenBank/DDBJ databases">
        <authorList>
            <person name="Syromyatnikov M.Y."/>
            <person name="Popov V.N."/>
        </authorList>
    </citation>
    <scope>NUCLEOTIDE SEQUENCE [LARGE SCALE GENOMIC DNA]</scope>
    <source>
        <strain evidence="5">WF-38-12</strain>
    </source>
</reference>